<evidence type="ECO:0000313" key="3">
    <source>
        <dbReference type="Proteomes" id="UP000000718"/>
    </source>
</evidence>
<dbReference type="RefSeq" id="WP_012545911.1">
    <property type="nucleotide sequence ID" value="NC_011296.1"/>
</dbReference>
<organism evidence="2 3">
    <name type="scientific">Thermodesulfovibrio yellowstonii (strain ATCC 51303 / DSM 11347 / YP87)</name>
    <dbReference type="NCBI Taxonomy" id="289376"/>
    <lineage>
        <taxon>Bacteria</taxon>
        <taxon>Pseudomonadati</taxon>
        <taxon>Nitrospirota</taxon>
        <taxon>Thermodesulfovibrionia</taxon>
        <taxon>Thermodesulfovibrionales</taxon>
        <taxon>Thermodesulfovibrionaceae</taxon>
        <taxon>Thermodesulfovibrio</taxon>
    </lineage>
</organism>
<dbReference type="PANTHER" id="PTHR36930:SF1">
    <property type="entry name" value="MOSC DOMAIN-CONTAINING PROTEIN"/>
    <property type="match status" value="1"/>
</dbReference>
<dbReference type="GO" id="GO:0030151">
    <property type="term" value="F:molybdenum ion binding"/>
    <property type="evidence" value="ECO:0007669"/>
    <property type="project" value="InterPro"/>
</dbReference>
<dbReference type="OrthoDB" id="9789048at2"/>
<dbReference type="InParanoid" id="B5YLA5"/>
<dbReference type="InterPro" id="IPR052716">
    <property type="entry name" value="MOSC_domain"/>
</dbReference>
<dbReference type="KEGG" id="tye:THEYE_A1201"/>
<dbReference type="EnsemblBacteria" id="ACI21190">
    <property type="protein sequence ID" value="ACI21190"/>
    <property type="gene ID" value="THEYE_A1201"/>
</dbReference>
<dbReference type="eggNOG" id="COG2258">
    <property type="taxonomic scope" value="Bacteria"/>
</dbReference>
<dbReference type="Gene3D" id="2.40.33.20">
    <property type="entry name" value="PK beta-barrel domain-like"/>
    <property type="match status" value="1"/>
</dbReference>
<proteinExistence type="predicted"/>
<dbReference type="InterPro" id="IPR011037">
    <property type="entry name" value="Pyrv_Knase-like_insert_dom_sf"/>
</dbReference>
<dbReference type="PATRIC" id="fig|289376.4.peg.1175"/>
<reference evidence="2 3" key="2">
    <citation type="journal article" date="2015" name="Genome Announc.">
        <title>Genome Sequence of the Sulfate-Reducing Thermophilic Bacterium Thermodesulfovibrio yellowstonii Strain DSM 11347T (Phylum Nitrospirae).</title>
        <authorList>
            <person name="Bhatnagar S."/>
            <person name="Badger J.H."/>
            <person name="Madupu R."/>
            <person name="Khouri H.M."/>
            <person name="O'Connor E.M."/>
            <person name="Robb F.T."/>
            <person name="Ward N.L."/>
            <person name="Eisen J.A."/>
        </authorList>
    </citation>
    <scope>NUCLEOTIDE SEQUENCE [LARGE SCALE GENOMIC DNA]</scope>
    <source>
        <strain evidence="3">ATCC 51303 / DSM 11347 / YP87</strain>
    </source>
</reference>
<name>B5YLA5_THEYD</name>
<evidence type="ECO:0000313" key="2">
    <source>
        <dbReference type="EMBL" id="ACI21190.1"/>
    </source>
</evidence>
<dbReference type="PROSITE" id="PS51340">
    <property type="entry name" value="MOSC"/>
    <property type="match status" value="1"/>
</dbReference>
<feature type="domain" description="MOSC" evidence="1">
    <location>
        <begin position="19"/>
        <end position="144"/>
    </location>
</feature>
<dbReference type="HOGENOM" id="CLU_122785_1_0_0"/>
<dbReference type="InterPro" id="IPR005302">
    <property type="entry name" value="MoCF_Sase_C"/>
</dbReference>
<keyword evidence="3" id="KW-1185">Reference proteome</keyword>
<reference evidence="3" key="1">
    <citation type="submission" date="2008-08" db="EMBL/GenBank/DDBJ databases">
        <title>The complete genome sequence of Thermodesulfovibrio yellowstonii strain ATCC 51303 / DSM 11347 / YP87.</title>
        <authorList>
            <person name="Dodson R.J."/>
            <person name="Durkin A.S."/>
            <person name="Wu M."/>
            <person name="Eisen J."/>
            <person name="Sutton G."/>
        </authorList>
    </citation>
    <scope>NUCLEOTIDE SEQUENCE [LARGE SCALE GENOMIC DNA]</scope>
    <source>
        <strain evidence="3">ATCC 51303 / DSM 11347 / YP87</strain>
    </source>
</reference>
<dbReference type="SUPFAM" id="SSF50800">
    <property type="entry name" value="PK beta-barrel domain-like"/>
    <property type="match status" value="1"/>
</dbReference>
<dbReference type="EMBL" id="CP001147">
    <property type="protein sequence ID" value="ACI21190.1"/>
    <property type="molecule type" value="Genomic_DNA"/>
</dbReference>
<dbReference type="PANTHER" id="PTHR36930">
    <property type="entry name" value="METAL-SULFUR CLUSTER BIOSYNTHESIS PROTEINS YUAD-RELATED"/>
    <property type="match status" value="1"/>
</dbReference>
<accession>B5YLA5</accession>
<evidence type="ECO:0000259" key="1">
    <source>
        <dbReference type="PROSITE" id="PS51340"/>
    </source>
</evidence>
<dbReference type="AlphaFoldDB" id="B5YLA5"/>
<dbReference type="Pfam" id="PF03473">
    <property type="entry name" value="MOSC"/>
    <property type="match status" value="1"/>
</dbReference>
<gene>
    <name evidence="2" type="ordered locus">THEYE_A1201</name>
</gene>
<dbReference type="STRING" id="289376.THEYE_A1201"/>
<protein>
    <submittedName>
        <fullName evidence="2">Mosc domain protein</fullName>
    </submittedName>
</protein>
<dbReference type="Proteomes" id="UP000000718">
    <property type="component" value="Chromosome"/>
</dbReference>
<dbReference type="GO" id="GO:0030170">
    <property type="term" value="F:pyridoxal phosphate binding"/>
    <property type="evidence" value="ECO:0007669"/>
    <property type="project" value="InterPro"/>
</dbReference>
<sequence length="144" mass="15770">MSAKVVSINISQTKGTTKKPIGEAIVVENYGIKEDAHAGSHWHRQISLLSQESIQKMKDKGLNLNYGDFAENITTEGIDLSTLPVGTKLKIGEIILEITQHGKKCHSKCEIFKIVGDCIMPREGVFAKVIKGGKIKVGDEIIKL</sequence>
<dbReference type="GO" id="GO:0003824">
    <property type="term" value="F:catalytic activity"/>
    <property type="evidence" value="ECO:0007669"/>
    <property type="project" value="InterPro"/>
</dbReference>